<reference evidence="4" key="1">
    <citation type="submission" date="2019-07" db="EMBL/GenBank/DDBJ databases">
        <title>KPC-2 carbapenem resistent Enterobacterales isolates from Germany.</title>
        <authorList>
            <person name="Yao Y."/>
            <person name="Falgenhauer L."/>
            <person name="Imirzalioglu C."/>
            <person name="Chakraborty T."/>
        </authorList>
    </citation>
    <scope>NUCLEOTIDE SEQUENCE</scope>
    <source>
        <strain evidence="4">CA13304</strain>
    </source>
</reference>
<dbReference type="InterPro" id="IPR014051">
    <property type="entry name" value="Phosphoesterase_HXTX"/>
</dbReference>
<dbReference type="RefSeq" id="WP_102602588.1">
    <property type="nucleotide sequence ID" value="NZ_JADVIC010000010.1"/>
</dbReference>
<comment type="catalytic activity">
    <reaction evidence="2">
        <text>a 3'-end 2',3'-cyclophospho-ribonucleotide-RNA + H2O = a 3'-end 2'-phospho-ribonucleotide-RNA + H(+)</text>
        <dbReference type="Rhea" id="RHEA:11828"/>
        <dbReference type="Rhea" id="RHEA-COMP:10464"/>
        <dbReference type="Rhea" id="RHEA-COMP:17353"/>
        <dbReference type="ChEBI" id="CHEBI:15377"/>
        <dbReference type="ChEBI" id="CHEBI:15378"/>
        <dbReference type="ChEBI" id="CHEBI:83064"/>
        <dbReference type="ChEBI" id="CHEBI:173113"/>
        <dbReference type="EC" id="3.1.4.58"/>
    </reaction>
</comment>
<evidence type="ECO:0000259" key="3">
    <source>
        <dbReference type="Pfam" id="PF02834"/>
    </source>
</evidence>
<evidence type="ECO:0000313" key="5">
    <source>
        <dbReference type="Proteomes" id="UP000656723"/>
    </source>
</evidence>
<feature type="domain" description="Phosphoesterase HXTX" evidence="3">
    <location>
        <begin position="94"/>
        <end position="134"/>
    </location>
</feature>
<dbReference type="EMBL" id="VKME01000019">
    <property type="protein sequence ID" value="MBE0130151.1"/>
    <property type="molecule type" value="Genomic_DNA"/>
</dbReference>
<protein>
    <recommendedName>
        <fullName evidence="2">RNA 2',3'-cyclic phosphodiesterase</fullName>
        <shortName evidence="2">RNA 2',3'-CPDase</shortName>
        <ecNumber evidence="2">3.1.4.58</ecNumber>
    </recommendedName>
</protein>
<gene>
    <name evidence="4" type="primary">thpR</name>
    <name evidence="4" type="ORF">FOT72_19380</name>
</gene>
<dbReference type="AlphaFoldDB" id="A0A8I0SZI9"/>
<dbReference type="EC" id="3.1.4.58" evidence="2"/>
<sequence>MSEPKRLFFAIELPATVREQIISWRAAHFPPEAGRPVAAENLHLTLAFLGDVSADKQQALIALAGRIRQPGFTLNLDDAGQWLRSRVVWLGTRQSPRGLLQLANILRAQAARSGCYQSPQPFHPHVTLLRDASHAVAIPPPGFGWSFPVTEFALYASSFSRGRTRYAKLQRWTLTD</sequence>
<evidence type="ECO:0000313" key="4">
    <source>
        <dbReference type="EMBL" id="MBE0130151.1"/>
    </source>
</evidence>
<comment type="caution">
    <text evidence="4">The sequence shown here is derived from an EMBL/GenBank/DDBJ whole genome shotgun (WGS) entry which is preliminary data.</text>
</comment>
<dbReference type="SUPFAM" id="SSF55144">
    <property type="entry name" value="LigT-like"/>
    <property type="match status" value="1"/>
</dbReference>
<dbReference type="NCBIfam" id="NF011704">
    <property type="entry name" value="PRK15124.1"/>
    <property type="match status" value="1"/>
</dbReference>
<feature type="domain" description="Phosphoesterase HXTX" evidence="3">
    <location>
        <begin position="11"/>
        <end position="89"/>
    </location>
</feature>
<evidence type="ECO:0000256" key="1">
    <source>
        <dbReference type="ARBA" id="ARBA00022801"/>
    </source>
</evidence>
<organism evidence="4 5">
    <name type="scientific">Citrobacter amalonaticus</name>
    <dbReference type="NCBI Taxonomy" id="35703"/>
    <lineage>
        <taxon>Bacteria</taxon>
        <taxon>Pseudomonadati</taxon>
        <taxon>Pseudomonadota</taxon>
        <taxon>Gammaproteobacteria</taxon>
        <taxon>Enterobacterales</taxon>
        <taxon>Enterobacteriaceae</taxon>
        <taxon>Citrobacter</taxon>
    </lineage>
</organism>
<comment type="similarity">
    <text evidence="2">Belongs to the 2H phosphoesterase superfamily. ThpR family.</text>
</comment>
<comment type="function">
    <text evidence="2">Hydrolyzes RNA 2',3'-cyclic phosphodiester to an RNA 2'-phosphomonoester.</text>
</comment>
<dbReference type="Gene3D" id="3.90.1140.10">
    <property type="entry name" value="Cyclic phosphodiesterase"/>
    <property type="match status" value="1"/>
</dbReference>
<name>A0A8I0SZI9_CITAM</name>
<dbReference type="Pfam" id="PF02834">
    <property type="entry name" value="LigT_PEase"/>
    <property type="match status" value="2"/>
</dbReference>
<dbReference type="PANTHER" id="PTHR35561:SF1">
    <property type="entry name" value="RNA 2',3'-CYCLIC PHOSPHODIESTERASE"/>
    <property type="match status" value="1"/>
</dbReference>
<dbReference type="InterPro" id="IPR009097">
    <property type="entry name" value="Cyclic_Pdiesterase"/>
</dbReference>
<proteinExistence type="inferred from homology"/>
<feature type="short sequence motif" description="HXTX 2" evidence="2">
    <location>
        <begin position="125"/>
        <end position="128"/>
    </location>
</feature>
<feature type="short sequence motif" description="HXTX 1" evidence="2">
    <location>
        <begin position="43"/>
        <end position="46"/>
    </location>
</feature>
<dbReference type="PANTHER" id="PTHR35561">
    <property type="entry name" value="RNA 2',3'-CYCLIC PHOSPHODIESTERASE"/>
    <property type="match status" value="1"/>
</dbReference>
<feature type="active site" description="Proton donor" evidence="2">
    <location>
        <position position="43"/>
    </location>
</feature>
<dbReference type="NCBIfam" id="TIGR02258">
    <property type="entry name" value="2_5_ligase"/>
    <property type="match status" value="1"/>
</dbReference>
<accession>A0A8I0SZI9</accession>
<dbReference type="HAMAP" id="MF_01940">
    <property type="entry name" value="RNA_CPDase"/>
    <property type="match status" value="1"/>
</dbReference>
<evidence type="ECO:0000256" key="2">
    <source>
        <dbReference type="HAMAP-Rule" id="MF_01940"/>
    </source>
</evidence>
<dbReference type="GO" id="GO:0004113">
    <property type="term" value="F:2',3'-cyclic-nucleotide 3'-phosphodiesterase activity"/>
    <property type="evidence" value="ECO:0007669"/>
    <property type="project" value="InterPro"/>
</dbReference>
<dbReference type="Proteomes" id="UP000656723">
    <property type="component" value="Unassembled WGS sequence"/>
</dbReference>
<dbReference type="InterPro" id="IPR004175">
    <property type="entry name" value="RNA_CPDase"/>
</dbReference>
<feature type="active site" description="Proton acceptor" evidence="2">
    <location>
        <position position="125"/>
    </location>
</feature>
<keyword evidence="1 2" id="KW-0378">Hydrolase</keyword>
<dbReference type="GO" id="GO:0008664">
    <property type="term" value="F:RNA 2',3'-cyclic 3'-phosphodiesterase activity"/>
    <property type="evidence" value="ECO:0007669"/>
    <property type="project" value="UniProtKB-EC"/>
</dbReference>